<dbReference type="RefSeq" id="WP_015818254.1">
    <property type="nucleotide sequence ID" value="NC_012997.1"/>
</dbReference>
<keyword evidence="5 7" id="KW-0472">Membrane</keyword>
<evidence type="ECO:0000313" key="11">
    <source>
        <dbReference type="Proteomes" id="UP000009080"/>
    </source>
</evidence>
<dbReference type="EMBL" id="CP001614">
    <property type="protein sequence ID" value="ACR12142.1"/>
    <property type="molecule type" value="Genomic_DNA"/>
</dbReference>
<evidence type="ECO:0000256" key="5">
    <source>
        <dbReference type="ARBA" id="ARBA00023136"/>
    </source>
</evidence>
<sequence length="814" mass="89417">MISAFDIKHSLNRLVADKEYSLLIIITLALCLSVSLFLYAQVYSIAYKPLPFVNSEKFIQVSRVDGANERVNGGISYFEYHYIKRRQAVLENFGVWEARSVTLHNEKFSTIINGVGVGEEVFSLTGIEPLHGRLFTQDDVQFGAEPVAVIGFNLWQRFFGSDDRVLGTLVNIDGVATRIVGVMPKEYEFPLNQNLWIAYEPPITEAPQNAGWLTFVGKLKPGVSLEQARDEFNSLSQELQSEYPLVYGGKSLATHRYTEAYSNAMRVPTVIMSIVAFAILAMGCFSVSNLLVVRALERSKDSMIKSAFGVPLKALVMPPLLETFVLCGIAGMFGFIISKYAITYLASEINTGPFWWKTQGEPGMFLAGIVALILIWFIAGVFPVTHAVKSPSNSAIAGGSKGGSSKSSGPLMKIFTSSQILCAFVLMVFTGLSFQALHYVLNADYGVDTEGYIVTSVKLPSGSYSEAEQRLAYYEQLSQRIEVISGVEQVAYSGGLPGYFGYSSSYQSVDKKIVDNGSNPKAIEIIVSDNYLSQLGVKLLNGRMFNDNDTSASSNVAIINKNMADKLWPGDSDVAGKQFQLNPEQNGPLITVVGVAPELVYGSPIVFDPSKFSVIYRPMTQVLHGWWEMKVVIKSDLNAKKISQPLRLAASKVDNSVALSEINSLDKHLAKNGKNLKDMLYNFLPAAFLALIMSALGIYGVTKRTIMQKSLEIGVMKSVGVGDARVTRKFIFENIKRFAFGVVPGVILMTLMLPAITQNLVATNSSLFWLLVGWVLTAISIVVVVASYIPLIRLHRLSPQDVLQFNAQVNSLNT</sequence>
<dbReference type="eggNOG" id="COG0577">
    <property type="taxonomic scope" value="Bacteria"/>
</dbReference>
<evidence type="ECO:0000259" key="8">
    <source>
        <dbReference type="Pfam" id="PF02687"/>
    </source>
</evidence>
<comment type="similarity">
    <text evidence="6">Belongs to the ABC-4 integral membrane protein family.</text>
</comment>
<evidence type="ECO:0000259" key="9">
    <source>
        <dbReference type="Pfam" id="PF12704"/>
    </source>
</evidence>
<feature type="transmembrane region" description="Helical" evidence="7">
    <location>
        <begin position="314"/>
        <end position="342"/>
    </location>
</feature>
<dbReference type="Pfam" id="PF12704">
    <property type="entry name" value="MacB_PCD"/>
    <property type="match status" value="2"/>
</dbReference>
<evidence type="ECO:0000256" key="2">
    <source>
        <dbReference type="ARBA" id="ARBA00022475"/>
    </source>
</evidence>
<dbReference type="Proteomes" id="UP000009080">
    <property type="component" value="Chromosome"/>
</dbReference>
<dbReference type="KEGG" id="ttu:TERTU_2279"/>
<dbReference type="HOGENOM" id="CLU_009433_0_0_6"/>
<feature type="domain" description="MacB-like periplasmic core" evidence="9">
    <location>
        <begin position="75"/>
        <end position="234"/>
    </location>
</feature>
<accession>C5BK35</accession>
<keyword evidence="3 7" id="KW-0812">Transmembrane</keyword>
<evidence type="ECO:0000256" key="4">
    <source>
        <dbReference type="ARBA" id="ARBA00022989"/>
    </source>
</evidence>
<feature type="domain" description="ABC3 transporter permease C-terminal" evidence="8">
    <location>
        <begin position="687"/>
        <end position="799"/>
    </location>
</feature>
<keyword evidence="2" id="KW-1003">Cell membrane</keyword>
<evidence type="ECO:0000256" key="7">
    <source>
        <dbReference type="SAM" id="Phobius"/>
    </source>
</evidence>
<feature type="transmembrane region" description="Helical" evidence="7">
    <location>
        <begin position="420"/>
        <end position="441"/>
    </location>
</feature>
<keyword evidence="4 7" id="KW-1133">Transmembrane helix</keyword>
<feature type="transmembrane region" description="Helical" evidence="7">
    <location>
        <begin position="270"/>
        <end position="293"/>
    </location>
</feature>
<dbReference type="OrthoDB" id="9770036at2"/>
<dbReference type="STRING" id="377629.TERTU_2279"/>
<comment type="subcellular location">
    <subcellularLocation>
        <location evidence="1">Cell membrane</location>
        <topology evidence="1">Multi-pass membrane protein</topology>
    </subcellularLocation>
</comment>
<proteinExistence type="inferred from homology"/>
<feature type="transmembrane region" description="Helical" evidence="7">
    <location>
        <begin position="362"/>
        <end position="384"/>
    </location>
</feature>
<dbReference type="PANTHER" id="PTHR30572">
    <property type="entry name" value="MEMBRANE COMPONENT OF TRANSPORTER-RELATED"/>
    <property type="match status" value="1"/>
</dbReference>
<dbReference type="InterPro" id="IPR003838">
    <property type="entry name" value="ABC3_permease_C"/>
</dbReference>
<dbReference type="InterPro" id="IPR050250">
    <property type="entry name" value="Macrolide_Exporter_MacB"/>
</dbReference>
<dbReference type="GO" id="GO:0022857">
    <property type="term" value="F:transmembrane transporter activity"/>
    <property type="evidence" value="ECO:0007669"/>
    <property type="project" value="TreeGrafter"/>
</dbReference>
<evidence type="ECO:0000256" key="3">
    <source>
        <dbReference type="ARBA" id="ARBA00022692"/>
    </source>
</evidence>
<evidence type="ECO:0000256" key="6">
    <source>
        <dbReference type="ARBA" id="ARBA00038076"/>
    </source>
</evidence>
<dbReference type="AlphaFoldDB" id="C5BK35"/>
<feature type="transmembrane region" description="Helical" evidence="7">
    <location>
        <begin position="738"/>
        <end position="756"/>
    </location>
</feature>
<organism evidence="10 11">
    <name type="scientific">Teredinibacter turnerae (strain ATCC 39867 / T7901)</name>
    <dbReference type="NCBI Taxonomy" id="377629"/>
    <lineage>
        <taxon>Bacteria</taxon>
        <taxon>Pseudomonadati</taxon>
        <taxon>Pseudomonadota</taxon>
        <taxon>Gammaproteobacteria</taxon>
        <taxon>Cellvibrionales</taxon>
        <taxon>Cellvibrionaceae</taxon>
        <taxon>Teredinibacter</taxon>
    </lineage>
</organism>
<feature type="transmembrane region" description="Helical" evidence="7">
    <location>
        <begin position="768"/>
        <end position="789"/>
    </location>
</feature>
<evidence type="ECO:0000256" key="1">
    <source>
        <dbReference type="ARBA" id="ARBA00004651"/>
    </source>
</evidence>
<dbReference type="PANTHER" id="PTHR30572:SF4">
    <property type="entry name" value="ABC TRANSPORTER PERMEASE YTRF"/>
    <property type="match status" value="1"/>
</dbReference>
<feature type="transmembrane region" description="Helical" evidence="7">
    <location>
        <begin position="679"/>
        <end position="701"/>
    </location>
</feature>
<gene>
    <name evidence="10" type="ordered locus">TERTU_2279</name>
</gene>
<dbReference type="GO" id="GO:0005886">
    <property type="term" value="C:plasma membrane"/>
    <property type="evidence" value="ECO:0007669"/>
    <property type="project" value="UniProtKB-SubCell"/>
</dbReference>
<keyword evidence="11" id="KW-1185">Reference proteome</keyword>
<feature type="domain" description="MacB-like periplasmic core" evidence="9">
    <location>
        <begin position="469"/>
        <end position="638"/>
    </location>
</feature>
<reference evidence="10 11" key="1">
    <citation type="journal article" date="2009" name="PLoS ONE">
        <title>The complete genome of Teredinibacter turnerae T7901: an intracellular endosymbiont of marine wood-boring bivalves (shipworms).</title>
        <authorList>
            <person name="Yang J.C."/>
            <person name="Madupu R."/>
            <person name="Durkin A.S."/>
            <person name="Ekborg N.A."/>
            <person name="Pedamallu C.S."/>
            <person name="Hostetler J.B."/>
            <person name="Radune D."/>
            <person name="Toms B.S."/>
            <person name="Henrissat B."/>
            <person name="Coutinho P.M."/>
            <person name="Schwarz S."/>
            <person name="Field L."/>
            <person name="Trindade-Silva A.E."/>
            <person name="Soares C.A.G."/>
            <person name="Elshahawi S."/>
            <person name="Hanora A."/>
            <person name="Schmidt E.W."/>
            <person name="Haygood M.G."/>
            <person name="Posfai J."/>
            <person name="Benner J."/>
            <person name="Madinger C."/>
            <person name="Nove J."/>
            <person name="Anton B."/>
            <person name="Chaudhary K."/>
            <person name="Foster J."/>
            <person name="Holman A."/>
            <person name="Kumar S."/>
            <person name="Lessard P.A."/>
            <person name="Luyten Y.A."/>
            <person name="Slatko B."/>
            <person name="Wood N."/>
            <person name="Wu B."/>
            <person name="Teplitski M."/>
            <person name="Mougous J.D."/>
            <person name="Ward N."/>
            <person name="Eisen J.A."/>
            <person name="Badger J.H."/>
            <person name="Distel D.L."/>
        </authorList>
    </citation>
    <scope>NUCLEOTIDE SEQUENCE [LARGE SCALE GENOMIC DNA]</scope>
    <source>
        <strain evidence="11">ATCC 39867 / T7901</strain>
    </source>
</reference>
<dbReference type="Pfam" id="PF02687">
    <property type="entry name" value="FtsX"/>
    <property type="match status" value="1"/>
</dbReference>
<protein>
    <submittedName>
        <fullName evidence="10">Efflux ABC transporter, permease protein</fullName>
    </submittedName>
</protein>
<feature type="transmembrane region" description="Helical" evidence="7">
    <location>
        <begin position="20"/>
        <end position="40"/>
    </location>
</feature>
<evidence type="ECO:0000313" key="10">
    <source>
        <dbReference type="EMBL" id="ACR12142.1"/>
    </source>
</evidence>
<dbReference type="InterPro" id="IPR025857">
    <property type="entry name" value="MacB_PCD"/>
</dbReference>
<name>C5BK35_TERTT</name>